<dbReference type="InterPro" id="IPR001611">
    <property type="entry name" value="Leu-rich_rpt"/>
</dbReference>
<dbReference type="EMBL" id="CP118375">
    <property type="protein sequence ID" value="WFD41621.1"/>
    <property type="molecule type" value="Genomic_DNA"/>
</dbReference>
<keyword evidence="5" id="KW-1185">Reference proteome</keyword>
<organism evidence="4 5">
    <name type="scientific">Malassezia psittaci</name>
    <dbReference type="NCBI Taxonomy" id="1821823"/>
    <lineage>
        <taxon>Eukaryota</taxon>
        <taxon>Fungi</taxon>
        <taxon>Dikarya</taxon>
        <taxon>Basidiomycota</taxon>
        <taxon>Ustilaginomycotina</taxon>
        <taxon>Malasseziomycetes</taxon>
        <taxon>Malasseziales</taxon>
        <taxon>Malasseziaceae</taxon>
        <taxon>Malassezia</taxon>
    </lineage>
</organism>
<dbReference type="PANTHER" id="PTHR48051">
    <property type="match status" value="1"/>
</dbReference>
<feature type="region of interest" description="Disordered" evidence="3">
    <location>
        <begin position="1"/>
        <end position="46"/>
    </location>
</feature>
<feature type="compositionally biased region" description="Basic and acidic residues" evidence="3">
    <location>
        <begin position="16"/>
        <end position="40"/>
    </location>
</feature>
<evidence type="ECO:0000313" key="4">
    <source>
        <dbReference type="EMBL" id="WFD41621.1"/>
    </source>
</evidence>
<feature type="compositionally biased region" description="Basic residues" evidence="3">
    <location>
        <begin position="386"/>
        <end position="396"/>
    </location>
</feature>
<evidence type="ECO:0000256" key="3">
    <source>
        <dbReference type="SAM" id="MobiDB-lite"/>
    </source>
</evidence>
<feature type="compositionally biased region" description="Basic residues" evidence="3">
    <location>
        <begin position="406"/>
        <end position="418"/>
    </location>
</feature>
<feature type="compositionally biased region" description="Polar residues" evidence="3">
    <location>
        <begin position="522"/>
        <end position="541"/>
    </location>
</feature>
<keyword evidence="1" id="KW-0433">Leucine-rich repeat</keyword>
<dbReference type="SUPFAM" id="SSF52047">
    <property type="entry name" value="RNI-like"/>
    <property type="match status" value="1"/>
</dbReference>
<dbReference type="GO" id="GO:0005737">
    <property type="term" value="C:cytoplasm"/>
    <property type="evidence" value="ECO:0007669"/>
    <property type="project" value="TreeGrafter"/>
</dbReference>
<evidence type="ECO:0000256" key="1">
    <source>
        <dbReference type="ARBA" id="ARBA00022614"/>
    </source>
</evidence>
<protein>
    <submittedName>
        <fullName evidence="4">Uncharacterized protein</fullName>
    </submittedName>
</protein>
<dbReference type="SMART" id="SM00369">
    <property type="entry name" value="LRR_TYP"/>
    <property type="match status" value="3"/>
</dbReference>
<evidence type="ECO:0000313" key="5">
    <source>
        <dbReference type="Proteomes" id="UP001214628"/>
    </source>
</evidence>
<dbReference type="InterPro" id="IPR032675">
    <property type="entry name" value="LRR_dom_sf"/>
</dbReference>
<dbReference type="InterPro" id="IPR050216">
    <property type="entry name" value="LRR_domain-containing"/>
</dbReference>
<gene>
    <name evidence="4" type="ORF">MPSI1_000252</name>
</gene>
<feature type="region of interest" description="Disordered" evidence="3">
    <location>
        <begin position="346"/>
        <end position="570"/>
    </location>
</feature>
<dbReference type="PROSITE" id="PS51450">
    <property type="entry name" value="LRR"/>
    <property type="match status" value="2"/>
</dbReference>
<evidence type="ECO:0000256" key="2">
    <source>
        <dbReference type="ARBA" id="ARBA00022737"/>
    </source>
</evidence>
<dbReference type="PANTHER" id="PTHR48051:SF1">
    <property type="entry name" value="RAS SUPPRESSOR PROTEIN 1"/>
    <property type="match status" value="1"/>
</dbReference>
<keyword evidence="2" id="KW-0677">Repeat</keyword>
<feature type="compositionally biased region" description="Polar residues" evidence="3">
    <location>
        <begin position="370"/>
        <end position="385"/>
    </location>
</feature>
<feature type="compositionally biased region" description="Basic residues" evidence="3">
    <location>
        <begin position="485"/>
        <end position="496"/>
    </location>
</feature>
<feature type="compositionally biased region" description="Basic and acidic residues" evidence="3">
    <location>
        <begin position="561"/>
        <end position="570"/>
    </location>
</feature>
<dbReference type="Proteomes" id="UP001214628">
    <property type="component" value="Chromosome 1"/>
</dbReference>
<dbReference type="InterPro" id="IPR003591">
    <property type="entry name" value="Leu-rich_rpt_typical-subtyp"/>
</dbReference>
<name>A0AAF0F8D4_9BASI</name>
<sequence length="570" mass="62005">MKRDKPSQREAANSPSKDRKTKTESDDASSHTEPVSEDHQTNSPSVNILERAVLSLAGNKLPPSDAAARTLAQFKNLHRLDLSDMKASEESTNGLTDVNLLVRVQSLSKKHAKKNGMTTLADRLTWLNLSNNKALGQTKSALDGLDLFFALHALVLSHNQINEIPYAIPHLPDLNTLVLSNNRVTSLPNTLPASLPNLKKLSISHNHLEDGSRLPDFSVCSHLREVRLSGNPSLKTLPDHLSRWGCGVEGGAPGLALLDVSDCGLDTWDSVAPLLKSNPTKRKGIVNLCLRNNGVTAELDYEEKIRAAFPALSILDNVRLRPKKAAKADTTSTSESLAVEAGALKHTTQNESHEQLASNPGTKASKDRNLANQSNVSPNLTSSSKSHNKVTSKQKRAHDADDDRGKKIRKRSGRGSKHAKPEVNEGVNAEQARLMSRAGPAPSEFMDSDQDSSGMSPREGDSIFYRADGASSSLGDSEDTTTSSKPKKTRRKKRGLHTVELNMEVSDDETAIPSKPEKQETTSKQASKQRSPSPQPATQETGVVDIVQKRKPKRSQPPSLARRDEDLAGW</sequence>
<reference evidence="4" key="1">
    <citation type="submission" date="2023-02" db="EMBL/GenBank/DDBJ databases">
        <title>Mating type loci evolution in Malassezia.</title>
        <authorList>
            <person name="Coelho M.A."/>
        </authorList>
    </citation>
    <scope>NUCLEOTIDE SEQUENCE</scope>
    <source>
        <strain evidence="4">CBS 14136</strain>
    </source>
</reference>
<proteinExistence type="predicted"/>
<dbReference type="AlphaFoldDB" id="A0AAF0F8D4"/>
<accession>A0AAF0F8D4</accession>
<dbReference type="Pfam" id="PF13855">
    <property type="entry name" value="LRR_8"/>
    <property type="match status" value="1"/>
</dbReference>
<feature type="compositionally biased region" description="Polar residues" evidence="3">
    <location>
        <begin position="346"/>
        <end position="362"/>
    </location>
</feature>
<dbReference type="Gene3D" id="3.80.10.10">
    <property type="entry name" value="Ribonuclease Inhibitor"/>
    <property type="match status" value="2"/>
</dbReference>